<evidence type="ECO:0000313" key="3">
    <source>
        <dbReference type="Proteomes" id="UP000178632"/>
    </source>
</evidence>
<dbReference type="InterPro" id="IPR052721">
    <property type="entry name" value="ET_Amicyanin"/>
</dbReference>
<evidence type="ECO:0000259" key="1">
    <source>
        <dbReference type="Pfam" id="PF13473"/>
    </source>
</evidence>
<dbReference type="PANTHER" id="PTHR36507:SF1">
    <property type="entry name" value="BLL1555 PROTEIN"/>
    <property type="match status" value="1"/>
</dbReference>
<dbReference type="Gene3D" id="2.60.40.420">
    <property type="entry name" value="Cupredoxins - blue copper proteins"/>
    <property type="match status" value="1"/>
</dbReference>
<sequence>MTASITIENFALNPNGLTVKEGATVVWINQDLAPHKIKSDTFNSAVMNKGESFQFIFSKAGEYDYFCSIHPSMKGKITVIK</sequence>
<name>A0A1G2IPT9_9BACT</name>
<dbReference type="AlphaFoldDB" id="A0A1G2IPT9"/>
<comment type="caution">
    <text evidence="2">The sequence shown here is derived from an EMBL/GenBank/DDBJ whole genome shotgun (WGS) entry which is preliminary data.</text>
</comment>
<dbReference type="SUPFAM" id="SSF49503">
    <property type="entry name" value="Cupredoxins"/>
    <property type="match status" value="1"/>
</dbReference>
<dbReference type="InterPro" id="IPR008972">
    <property type="entry name" value="Cupredoxin"/>
</dbReference>
<organism evidence="2 3">
    <name type="scientific">Candidatus Staskawiczbacteria bacterium RIFCSPLOWO2_12_FULL_37_15</name>
    <dbReference type="NCBI Taxonomy" id="1802218"/>
    <lineage>
        <taxon>Bacteria</taxon>
        <taxon>Candidatus Staskawicziibacteriota</taxon>
    </lineage>
</organism>
<dbReference type="Pfam" id="PF13473">
    <property type="entry name" value="Cupredoxin_1"/>
    <property type="match status" value="1"/>
</dbReference>
<proteinExistence type="predicted"/>
<feature type="domain" description="EfeO-type cupredoxin-like" evidence="1">
    <location>
        <begin position="2"/>
        <end position="79"/>
    </location>
</feature>
<dbReference type="InterPro" id="IPR028096">
    <property type="entry name" value="EfeO_Cupredoxin"/>
</dbReference>
<evidence type="ECO:0000313" key="2">
    <source>
        <dbReference type="EMBL" id="OGZ76816.1"/>
    </source>
</evidence>
<gene>
    <name evidence="2" type="ORF">A3G45_01665</name>
</gene>
<accession>A0A1G2IPT9</accession>
<dbReference type="EMBL" id="MHPE01000025">
    <property type="protein sequence ID" value="OGZ76816.1"/>
    <property type="molecule type" value="Genomic_DNA"/>
</dbReference>
<dbReference type="PANTHER" id="PTHR36507">
    <property type="entry name" value="BLL1555 PROTEIN"/>
    <property type="match status" value="1"/>
</dbReference>
<reference evidence="2 3" key="1">
    <citation type="journal article" date="2016" name="Nat. Commun.">
        <title>Thousands of microbial genomes shed light on interconnected biogeochemical processes in an aquifer system.</title>
        <authorList>
            <person name="Anantharaman K."/>
            <person name="Brown C.T."/>
            <person name="Hug L.A."/>
            <person name="Sharon I."/>
            <person name="Castelle C.J."/>
            <person name="Probst A.J."/>
            <person name="Thomas B.C."/>
            <person name="Singh A."/>
            <person name="Wilkins M.J."/>
            <person name="Karaoz U."/>
            <person name="Brodie E.L."/>
            <person name="Williams K.H."/>
            <person name="Hubbard S.S."/>
            <person name="Banfield J.F."/>
        </authorList>
    </citation>
    <scope>NUCLEOTIDE SEQUENCE [LARGE SCALE GENOMIC DNA]</scope>
</reference>
<dbReference type="Proteomes" id="UP000178632">
    <property type="component" value="Unassembled WGS sequence"/>
</dbReference>
<protein>
    <recommendedName>
        <fullName evidence="1">EfeO-type cupredoxin-like domain-containing protein</fullName>
    </recommendedName>
</protein>